<dbReference type="AlphaFoldDB" id="A0A0J6SCX0"/>
<dbReference type="EMBL" id="LABY01000162">
    <property type="protein sequence ID" value="KMO33065.1"/>
    <property type="molecule type" value="Genomic_DNA"/>
</dbReference>
<dbReference type="OrthoDB" id="7479444at2"/>
<evidence type="ECO:0000313" key="2">
    <source>
        <dbReference type="EMBL" id="KMO33065.1"/>
    </source>
</evidence>
<evidence type="ECO:0000313" key="3">
    <source>
        <dbReference type="Proteomes" id="UP000035955"/>
    </source>
</evidence>
<protein>
    <submittedName>
        <fullName evidence="2">Uncharacterized protein</fullName>
    </submittedName>
</protein>
<organism evidence="2 3">
    <name type="scientific">Methylobacterium variabile</name>
    <dbReference type="NCBI Taxonomy" id="298794"/>
    <lineage>
        <taxon>Bacteria</taxon>
        <taxon>Pseudomonadati</taxon>
        <taxon>Pseudomonadota</taxon>
        <taxon>Alphaproteobacteria</taxon>
        <taxon>Hyphomicrobiales</taxon>
        <taxon>Methylobacteriaceae</taxon>
        <taxon>Methylobacterium</taxon>
    </lineage>
</organism>
<dbReference type="RefSeq" id="WP_048446365.1">
    <property type="nucleotide sequence ID" value="NZ_LABY01000162.1"/>
</dbReference>
<comment type="caution">
    <text evidence="2">The sequence shown here is derived from an EMBL/GenBank/DDBJ whole genome shotgun (WGS) entry which is preliminary data.</text>
</comment>
<dbReference type="PATRIC" id="fig|298794.3.peg.1815"/>
<keyword evidence="3" id="KW-1185">Reference proteome</keyword>
<accession>A0A0J6SCX0</accession>
<gene>
    <name evidence="2" type="ORF">VQ02_22070</name>
</gene>
<sequence length="128" mass="14003">MTGGFGHNGGPALEEPVGTRPGQCKHCRHWRPPPEGERQAYEAFRLGHSRRRVRRPTGACDRVLIGNNPRPAFSATVGEFGCRNFQAAPLAPMPKGGGYVTIWQGGRIVWEGAEEAIPARFLQEDLGL</sequence>
<feature type="region of interest" description="Disordered" evidence="1">
    <location>
        <begin position="1"/>
        <end position="32"/>
    </location>
</feature>
<dbReference type="Proteomes" id="UP000035955">
    <property type="component" value="Unassembled WGS sequence"/>
</dbReference>
<evidence type="ECO:0000256" key="1">
    <source>
        <dbReference type="SAM" id="MobiDB-lite"/>
    </source>
</evidence>
<proteinExistence type="predicted"/>
<name>A0A0J6SCX0_9HYPH</name>
<reference evidence="2 3" key="1">
    <citation type="submission" date="2015-03" db="EMBL/GenBank/DDBJ databases">
        <title>Genome sequencing of Methylobacterium variabile DSM 16961.</title>
        <authorList>
            <person name="Chaudhry V."/>
            <person name="Patil P.B."/>
        </authorList>
    </citation>
    <scope>NUCLEOTIDE SEQUENCE [LARGE SCALE GENOMIC DNA]</scope>
    <source>
        <strain evidence="2 3">DSM 16961</strain>
    </source>
</reference>